<comment type="subcellular location">
    <subcellularLocation>
        <location evidence="1">Cell membrane</location>
    </subcellularLocation>
    <subcellularLocation>
        <location evidence="2">Cytoplasm</location>
    </subcellularLocation>
</comment>
<protein>
    <recommendedName>
        <fullName evidence="11">SH3 domain-containing protein</fullName>
    </recommendedName>
</protein>
<keyword evidence="6" id="KW-0677">Repeat</keyword>
<dbReference type="InterPro" id="IPR036028">
    <property type="entry name" value="SH3-like_dom_sf"/>
</dbReference>
<dbReference type="Proteomes" id="UP000242525">
    <property type="component" value="Unassembled WGS sequence"/>
</dbReference>
<dbReference type="CDD" id="cd00174">
    <property type="entry name" value="SH3"/>
    <property type="match status" value="1"/>
</dbReference>
<keyword evidence="7" id="KW-0863">Zinc-finger</keyword>
<evidence type="ECO:0000256" key="8">
    <source>
        <dbReference type="ARBA" id="ARBA00023136"/>
    </source>
</evidence>
<dbReference type="SMART" id="SM00326">
    <property type="entry name" value="SH3"/>
    <property type="match status" value="1"/>
</dbReference>
<evidence type="ECO:0000313" key="13">
    <source>
        <dbReference type="Proteomes" id="UP000242525"/>
    </source>
</evidence>
<keyword evidence="4" id="KW-1003">Cell membrane</keyword>
<feature type="compositionally biased region" description="Pro residues" evidence="10">
    <location>
        <begin position="171"/>
        <end position="196"/>
    </location>
</feature>
<dbReference type="PROSITE" id="PS50002">
    <property type="entry name" value="SH3"/>
    <property type="match status" value="1"/>
</dbReference>
<keyword evidence="7" id="KW-0479">Metal-binding</keyword>
<evidence type="ECO:0000256" key="4">
    <source>
        <dbReference type="ARBA" id="ARBA00022475"/>
    </source>
</evidence>
<dbReference type="PRINTS" id="PR00452">
    <property type="entry name" value="SH3DOMAIN"/>
</dbReference>
<organism evidence="12 13">
    <name type="scientific">Geotrichum candidum</name>
    <name type="common">Oospora lactis</name>
    <name type="synonym">Dipodascus geotrichum</name>
    <dbReference type="NCBI Taxonomy" id="1173061"/>
    <lineage>
        <taxon>Eukaryota</taxon>
        <taxon>Fungi</taxon>
        <taxon>Dikarya</taxon>
        <taxon>Ascomycota</taxon>
        <taxon>Saccharomycotina</taxon>
        <taxon>Dipodascomycetes</taxon>
        <taxon>Dipodascales</taxon>
        <taxon>Dipodascaceae</taxon>
        <taxon>Geotrichum</taxon>
    </lineage>
</organism>
<evidence type="ECO:0000256" key="3">
    <source>
        <dbReference type="ARBA" id="ARBA00022443"/>
    </source>
</evidence>
<evidence type="ECO:0000256" key="9">
    <source>
        <dbReference type="PROSITE-ProRule" id="PRU00192"/>
    </source>
</evidence>
<feature type="compositionally biased region" description="Low complexity" evidence="10">
    <location>
        <begin position="243"/>
        <end position="267"/>
    </location>
</feature>
<dbReference type="OrthoDB" id="6250593at2759"/>
<accession>A0A0J9X7P8</accession>
<evidence type="ECO:0000259" key="11">
    <source>
        <dbReference type="PROSITE" id="PS50002"/>
    </source>
</evidence>
<evidence type="ECO:0000313" key="12">
    <source>
        <dbReference type="EMBL" id="CDO53154.1"/>
    </source>
</evidence>
<dbReference type="Gene3D" id="2.30.30.40">
    <property type="entry name" value="SH3 Domains"/>
    <property type="match status" value="1"/>
</dbReference>
<dbReference type="Pfam" id="PF00018">
    <property type="entry name" value="SH3_1"/>
    <property type="match status" value="1"/>
</dbReference>
<evidence type="ECO:0000256" key="7">
    <source>
        <dbReference type="ARBA" id="ARBA00022771"/>
    </source>
</evidence>
<feature type="compositionally biased region" description="Pro residues" evidence="10">
    <location>
        <begin position="228"/>
        <end position="242"/>
    </location>
</feature>
<dbReference type="SUPFAM" id="SSF50044">
    <property type="entry name" value="SH3-domain"/>
    <property type="match status" value="1"/>
</dbReference>
<feature type="compositionally biased region" description="Polar residues" evidence="10">
    <location>
        <begin position="56"/>
        <end position="68"/>
    </location>
</feature>
<keyword evidence="5" id="KW-0963">Cytoplasm</keyword>
<feature type="region of interest" description="Disordered" evidence="10">
    <location>
        <begin position="43"/>
        <end position="89"/>
    </location>
</feature>
<dbReference type="InterPro" id="IPR001452">
    <property type="entry name" value="SH3_domain"/>
</dbReference>
<dbReference type="PANTHER" id="PTHR15135:SF7">
    <property type="entry name" value="STAC-LIKE, ISOFORM J"/>
    <property type="match status" value="1"/>
</dbReference>
<proteinExistence type="predicted"/>
<dbReference type="GO" id="GO:0008270">
    <property type="term" value="F:zinc ion binding"/>
    <property type="evidence" value="ECO:0007669"/>
    <property type="project" value="UniProtKB-KW"/>
</dbReference>
<comment type="caution">
    <text evidence="12">The sequence shown here is derived from an EMBL/GenBank/DDBJ whole genome shotgun (WGS) entry which is preliminary data.</text>
</comment>
<name>A0A0J9X7P8_GEOCN</name>
<dbReference type="GO" id="GO:0005737">
    <property type="term" value="C:cytoplasm"/>
    <property type="evidence" value="ECO:0007669"/>
    <property type="project" value="UniProtKB-SubCell"/>
</dbReference>
<dbReference type="GO" id="GO:0005886">
    <property type="term" value="C:plasma membrane"/>
    <property type="evidence" value="ECO:0007669"/>
    <property type="project" value="UniProtKB-SubCell"/>
</dbReference>
<evidence type="ECO:0000256" key="6">
    <source>
        <dbReference type="ARBA" id="ARBA00022737"/>
    </source>
</evidence>
<dbReference type="AlphaFoldDB" id="A0A0J9X7P8"/>
<dbReference type="InterPro" id="IPR039688">
    <property type="entry name" value="STAC1/2/3"/>
</dbReference>
<keyword evidence="8" id="KW-0472">Membrane</keyword>
<dbReference type="STRING" id="1173061.A0A0J9X7P8"/>
<dbReference type="GO" id="GO:1903078">
    <property type="term" value="P:positive regulation of protein localization to plasma membrane"/>
    <property type="evidence" value="ECO:0007669"/>
    <property type="project" value="TreeGrafter"/>
</dbReference>
<feature type="compositionally biased region" description="Low complexity" evidence="10">
    <location>
        <begin position="152"/>
        <end position="163"/>
    </location>
</feature>
<feature type="region of interest" description="Disordered" evidence="10">
    <location>
        <begin position="146"/>
        <end position="279"/>
    </location>
</feature>
<reference evidence="12" key="1">
    <citation type="submission" date="2014-03" db="EMBL/GenBank/DDBJ databases">
        <authorList>
            <person name="Casaregola S."/>
        </authorList>
    </citation>
    <scope>NUCLEOTIDE SEQUENCE [LARGE SCALE GENOMIC DNA]</scope>
    <source>
        <strain evidence="12">CLIB 918</strain>
    </source>
</reference>
<sequence length="306" mass="33370">MSANTAIINRSLTSIRTELEFLKDSNVITPAFFDQLTNKLPARVESGQPPIDLITGDSNNTRSNNNEKQYPPNNSAPPAGPPAYQQNHNDHNGQEVVEVLYNYRPDGPTDLALHPGQRLVIVNKLNNDWWRGKDLQTEKEGIFPANYVKPINGGNNNNNYNNNDMSRQAYNPPPPSGAPSGPPPSSAPSGPPPGPPGSNNNNNYYPPPPQQQQYQPPPQQYNNNYYQPPYPPPSTNYYPPPQQQQQAPQPQQPQQQPQQQEQAPAPAAEHSNAFADGAKKIGGKLGNAAIFGAGSTLGSNLVNSIF</sequence>
<keyword evidence="3 9" id="KW-0728">SH3 domain</keyword>
<dbReference type="PANTHER" id="PTHR15135">
    <property type="entry name" value="STAC"/>
    <property type="match status" value="1"/>
</dbReference>
<feature type="compositionally biased region" description="Pro residues" evidence="10">
    <location>
        <begin position="205"/>
        <end position="219"/>
    </location>
</feature>
<keyword evidence="13" id="KW-1185">Reference proteome</keyword>
<evidence type="ECO:0000256" key="10">
    <source>
        <dbReference type="SAM" id="MobiDB-lite"/>
    </source>
</evidence>
<evidence type="ECO:0000256" key="5">
    <source>
        <dbReference type="ARBA" id="ARBA00022490"/>
    </source>
</evidence>
<keyword evidence="7" id="KW-0862">Zinc</keyword>
<evidence type="ECO:0000256" key="1">
    <source>
        <dbReference type="ARBA" id="ARBA00004236"/>
    </source>
</evidence>
<evidence type="ECO:0000256" key="2">
    <source>
        <dbReference type="ARBA" id="ARBA00004496"/>
    </source>
</evidence>
<dbReference type="EMBL" id="CCBN010000004">
    <property type="protein sequence ID" value="CDO53154.1"/>
    <property type="molecule type" value="Genomic_DNA"/>
</dbReference>
<gene>
    <name evidence="12" type="ORF">BN980_GECA04s05191g</name>
</gene>
<feature type="domain" description="SH3" evidence="11">
    <location>
        <begin position="92"/>
        <end position="153"/>
    </location>
</feature>